<dbReference type="RefSeq" id="WP_280732204.1">
    <property type="nucleotide sequence ID" value="NZ_CP120367.1"/>
</dbReference>
<feature type="domain" description="HTH cro/C1-type" evidence="1">
    <location>
        <begin position="25"/>
        <end position="78"/>
    </location>
</feature>
<dbReference type="InterPro" id="IPR010982">
    <property type="entry name" value="Lambda_DNA-bd_dom_sf"/>
</dbReference>
<protein>
    <submittedName>
        <fullName evidence="2">Helix-turn-helix transcriptional regulator</fullName>
    </submittedName>
</protein>
<dbReference type="InterPro" id="IPR001387">
    <property type="entry name" value="Cro/C1-type_HTH"/>
</dbReference>
<dbReference type="SMART" id="SM00530">
    <property type="entry name" value="HTH_XRE"/>
    <property type="match status" value="1"/>
</dbReference>
<name>A0ABY8CS34_9HYPH</name>
<evidence type="ECO:0000313" key="3">
    <source>
        <dbReference type="Proteomes" id="UP001235547"/>
    </source>
</evidence>
<dbReference type="PROSITE" id="PS50943">
    <property type="entry name" value="HTH_CROC1"/>
    <property type="match status" value="1"/>
</dbReference>
<dbReference type="Gene3D" id="1.10.260.40">
    <property type="entry name" value="lambda repressor-like DNA-binding domains"/>
    <property type="match status" value="1"/>
</dbReference>
<accession>A0ABY8CS34</accession>
<proteinExistence type="predicted"/>
<dbReference type="SUPFAM" id="SSF47413">
    <property type="entry name" value="lambda repressor-like DNA-binding domains"/>
    <property type="match status" value="1"/>
</dbReference>
<gene>
    <name evidence="2" type="ORF">PYH38_000873</name>
</gene>
<keyword evidence="3" id="KW-1185">Reference proteome</keyword>
<sequence>MSISPSNIGDNQAAAIVSNDVAARVKAAREAVGYSIEDLAVTCGLAIVEINGIESGMDSSPEKLKRVASALQVPLSDFLTVEL</sequence>
<evidence type="ECO:0000313" key="2">
    <source>
        <dbReference type="EMBL" id="WEX81454.1"/>
    </source>
</evidence>
<dbReference type="Proteomes" id="UP001235547">
    <property type="component" value="Chromosome 2"/>
</dbReference>
<organism evidence="2 3">
    <name type="scientific">Sinorhizobium numidicum</name>
    <dbReference type="NCBI Taxonomy" id="680248"/>
    <lineage>
        <taxon>Bacteria</taxon>
        <taxon>Pseudomonadati</taxon>
        <taxon>Pseudomonadota</taxon>
        <taxon>Alphaproteobacteria</taxon>
        <taxon>Hyphomicrobiales</taxon>
        <taxon>Rhizobiaceae</taxon>
        <taxon>Sinorhizobium/Ensifer group</taxon>
        <taxon>Sinorhizobium</taxon>
    </lineage>
</organism>
<evidence type="ECO:0000259" key="1">
    <source>
        <dbReference type="PROSITE" id="PS50943"/>
    </source>
</evidence>
<dbReference type="CDD" id="cd00093">
    <property type="entry name" value="HTH_XRE"/>
    <property type="match status" value="1"/>
</dbReference>
<reference evidence="2 3" key="1">
    <citation type="submission" date="2023-03" db="EMBL/GenBank/DDBJ databases">
        <authorList>
            <person name="Kaur S."/>
            <person name="Espinosa-Saiz D."/>
            <person name="Velazquez E."/>
            <person name="Menendez E."/>
            <person name="diCenzo G.C."/>
        </authorList>
    </citation>
    <scope>NUCLEOTIDE SEQUENCE [LARGE SCALE GENOMIC DNA]</scope>
    <source>
        <strain evidence="2 3">LMG 27395</strain>
    </source>
</reference>
<dbReference type="EMBL" id="CP120370">
    <property type="protein sequence ID" value="WEX81454.1"/>
    <property type="molecule type" value="Genomic_DNA"/>
</dbReference>
<dbReference type="Pfam" id="PF01381">
    <property type="entry name" value="HTH_3"/>
    <property type="match status" value="1"/>
</dbReference>